<evidence type="ECO:0000313" key="1">
    <source>
        <dbReference type="EnsemblMetazoa" id="AALB014297-PA"/>
    </source>
</evidence>
<dbReference type="VEuPathDB" id="VectorBase:AALB014297"/>
<reference evidence="2" key="1">
    <citation type="journal article" date="2017" name="G3 (Bethesda)">
        <title>The Physical Genome Mapping of Anopheles albimanus Corrected Scaffold Misassemblies and Identified Interarm Rearrangements in Genus Anopheles.</title>
        <authorList>
            <person name="Artemov G.N."/>
            <person name="Peery A.N."/>
            <person name="Jiang X."/>
            <person name="Tu Z."/>
            <person name="Stegniy V.N."/>
            <person name="Sharakhova M.V."/>
            <person name="Sharakhov I.V."/>
        </authorList>
    </citation>
    <scope>NUCLEOTIDE SEQUENCE [LARGE SCALE GENOMIC DNA]</scope>
    <source>
        <strain evidence="2">STECLA/ALBI9_A</strain>
    </source>
</reference>
<dbReference type="EnsemblMetazoa" id="AALB014297-RA">
    <property type="protein sequence ID" value="AALB014297-PA"/>
    <property type="gene ID" value="AALB014297"/>
</dbReference>
<proteinExistence type="predicted"/>
<organism evidence="1 2">
    <name type="scientific">Anopheles albimanus</name>
    <name type="common">New world malaria mosquito</name>
    <dbReference type="NCBI Taxonomy" id="7167"/>
    <lineage>
        <taxon>Eukaryota</taxon>
        <taxon>Metazoa</taxon>
        <taxon>Ecdysozoa</taxon>
        <taxon>Arthropoda</taxon>
        <taxon>Hexapoda</taxon>
        <taxon>Insecta</taxon>
        <taxon>Pterygota</taxon>
        <taxon>Neoptera</taxon>
        <taxon>Endopterygota</taxon>
        <taxon>Diptera</taxon>
        <taxon>Nematocera</taxon>
        <taxon>Culicoidea</taxon>
        <taxon>Culicidae</taxon>
        <taxon>Anophelinae</taxon>
        <taxon>Anopheles</taxon>
    </lineage>
</organism>
<sequence>MLDKDLFGISYPQDSFPGTRTPCPLEL</sequence>
<evidence type="ECO:0000313" key="2">
    <source>
        <dbReference type="Proteomes" id="UP000069272"/>
    </source>
</evidence>
<dbReference type="Proteomes" id="UP000069272">
    <property type="component" value="Unassembled WGS sequence"/>
</dbReference>
<accession>A0A182FXC5</accession>
<reference evidence="1" key="2">
    <citation type="submission" date="2022-08" db="UniProtKB">
        <authorList>
            <consortium name="EnsemblMetazoa"/>
        </authorList>
    </citation>
    <scope>IDENTIFICATION</scope>
    <source>
        <strain evidence="1">STECLA/ALBI9_A</strain>
    </source>
</reference>
<keyword evidence="2" id="KW-1185">Reference proteome</keyword>
<dbReference type="AlphaFoldDB" id="A0A182FXC5"/>
<protein>
    <submittedName>
        <fullName evidence="1">Uncharacterized protein</fullName>
    </submittedName>
</protein>
<name>A0A182FXC5_ANOAL</name>